<evidence type="ECO:0000256" key="7">
    <source>
        <dbReference type="ARBA" id="ARBA00023136"/>
    </source>
</evidence>
<dbReference type="Gene3D" id="1.20.120.80">
    <property type="entry name" value="Cytochrome c oxidase, subunit III, four-helix bundle"/>
    <property type="match status" value="1"/>
</dbReference>
<feature type="transmembrane region" description="Helical" evidence="9">
    <location>
        <begin position="16"/>
        <end position="36"/>
    </location>
</feature>
<dbReference type="GO" id="GO:0006123">
    <property type="term" value="P:mitochondrial electron transport, cytochrome c to oxygen"/>
    <property type="evidence" value="ECO:0007669"/>
    <property type="project" value="TreeGrafter"/>
</dbReference>
<evidence type="ECO:0000256" key="4">
    <source>
        <dbReference type="ARBA" id="ARBA00022692"/>
    </source>
</evidence>
<feature type="domain" description="Heme-copper oxidase subunit III family profile" evidence="10">
    <location>
        <begin position="5"/>
        <end position="261"/>
    </location>
</feature>
<dbReference type="PANTHER" id="PTHR11403:SF7">
    <property type="entry name" value="CYTOCHROME C OXIDASE SUBUNIT 3"/>
    <property type="match status" value="1"/>
</dbReference>
<keyword evidence="8 11" id="KW-0496">Mitochondrion</keyword>
<evidence type="ECO:0000256" key="6">
    <source>
        <dbReference type="ARBA" id="ARBA00022989"/>
    </source>
</evidence>
<feature type="transmembrane region" description="Helical" evidence="9">
    <location>
        <begin position="197"/>
        <end position="221"/>
    </location>
</feature>
<dbReference type="InterPro" id="IPR033945">
    <property type="entry name" value="Cyt_c_oxase_su3_dom"/>
</dbReference>
<dbReference type="PROSITE" id="PS50253">
    <property type="entry name" value="COX3"/>
    <property type="match status" value="1"/>
</dbReference>
<evidence type="ECO:0000256" key="9">
    <source>
        <dbReference type="SAM" id="Phobius"/>
    </source>
</evidence>
<dbReference type="Gene3D" id="1.10.287.70">
    <property type="match status" value="1"/>
</dbReference>
<dbReference type="InterPro" id="IPR013833">
    <property type="entry name" value="Cyt_c_oxidase_su3_a-hlx"/>
</dbReference>
<feature type="transmembrane region" description="Helical" evidence="9">
    <location>
        <begin position="128"/>
        <end position="152"/>
    </location>
</feature>
<reference evidence="11" key="1">
    <citation type="journal article" date="2010" name="BMC Genomics">
        <title>Comparative mitogenomics of Braconidae (Insecta: Hymenoptera) and the phylogenetic utility of mitochondrial genomes with special reference to Holometabolous insects.</title>
        <authorList>
            <person name="Wei S.J."/>
            <person name="Shi M."/>
            <person name="Sharkey M.J."/>
            <person name="van Achterberg C."/>
            <person name="Chen X.X."/>
        </authorList>
    </citation>
    <scope>NUCLEOTIDE SEQUENCE</scope>
</reference>
<dbReference type="SUPFAM" id="SSF81452">
    <property type="entry name" value="Cytochrome c oxidase subunit III-like"/>
    <property type="match status" value="1"/>
</dbReference>
<keyword evidence="7 9" id="KW-0472">Membrane</keyword>
<evidence type="ECO:0000313" key="11">
    <source>
        <dbReference type="EMBL" id="ACY09430.1"/>
    </source>
</evidence>
<feature type="transmembrane region" description="Helical" evidence="9">
    <location>
        <begin position="84"/>
        <end position="107"/>
    </location>
</feature>
<keyword evidence="6 9" id="KW-1133">Transmembrane helix</keyword>
<protein>
    <recommendedName>
        <fullName evidence="3 8">Cytochrome c oxidase subunit 3</fullName>
    </recommendedName>
</protein>
<dbReference type="Pfam" id="PF00510">
    <property type="entry name" value="COX3"/>
    <property type="match status" value="1"/>
</dbReference>
<comment type="function">
    <text evidence="8">Component of the cytochrome c oxidase, the last enzyme in the mitochondrial electron transport chain which drives oxidative phosphorylation. The respiratory chain contains 3 multisubunit complexes succinate dehydrogenase (complex II, CII), ubiquinol-cytochrome c oxidoreductase (cytochrome b-c1 complex, complex III, CIII) and cytochrome c oxidase (complex IV, CIV), that cooperate to transfer electrons derived from NADH and succinate to molecular oxygen, creating an electrochemical gradient over the inner membrane that drives transmembrane transport and the ATP synthase. Cytochrome c oxidase is the component of the respiratory chain that catalyzes the reduction of oxygen to water. Electrons originating from reduced cytochrome c in the intermembrane space (IMS) are transferred via the dinuclear copper A center (CU(A)) of subunit 2 and heme A of subunit 1 to the active site in subunit 1, a binuclear center (BNC) formed by heme A3 and copper B (CU(B)). The BNC reduces molecular oxygen to 2 water molecules using 4 electrons from cytochrome c in the IMS and 4 protons from the mitochondrial matrix.</text>
</comment>
<accession>D8WHA7</accession>
<feature type="transmembrane region" description="Helical" evidence="9">
    <location>
        <begin position="158"/>
        <end position="177"/>
    </location>
</feature>
<organism evidence="11">
    <name type="scientific">Phanerotoma flava</name>
    <dbReference type="NCBI Taxonomy" id="684660"/>
    <lineage>
        <taxon>Eukaryota</taxon>
        <taxon>Metazoa</taxon>
        <taxon>Ecdysozoa</taxon>
        <taxon>Arthropoda</taxon>
        <taxon>Hexapoda</taxon>
        <taxon>Insecta</taxon>
        <taxon>Pterygota</taxon>
        <taxon>Neoptera</taxon>
        <taxon>Endopterygota</taxon>
        <taxon>Hymenoptera</taxon>
        <taxon>Apocrita</taxon>
        <taxon>Ichneumonoidea</taxon>
        <taxon>Braconidae</taxon>
        <taxon>Cheloninae</taxon>
        <taxon>Phanerotoma</taxon>
    </lineage>
</organism>
<comment type="subcellular location">
    <subcellularLocation>
        <location evidence="1">Membrane</location>
        <topology evidence="1">Multi-pass membrane protein</topology>
    </subcellularLocation>
</comment>
<geneLocation type="mitochondrion" evidence="11"/>
<evidence type="ECO:0000256" key="5">
    <source>
        <dbReference type="ARBA" id="ARBA00022967"/>
    </source>
</evidence>
<evidence type="ECO:0000256" key="2">
    <source>
        <dbReference type="ARBA" id="ARBA00010581"/>
    </source>
</evidence>
<dbReference type="InterPro" id="IPR035973">
    <property type="entry name" value="Cyt_c_oxidase_su3-like_sf"/>
</dbReference>
<dbReference type="CDD" id="cd01665">
    <property type="entry name" value="Cyt_c_Oxidase_III"/>
    <property type="match status" value="1"/>
</dbReference>
<dbReference type="InterPro" id="IPR000298">
    <property type="entry name" value="Cyt_c_oxidase-like_su3"/>
</dbReference>
<comment type="similarity">
    <text evidence="2 8">Belongs to the cytochrome c oxidase subunit 3 family.</text>
</comment>
<proteinExistence type="inferred from homology"/>
<dbReference type="GO" id="GO:0004129">
    <property type="term" value="F:cytochrome-c oxidase activity"/>
    <property type="evidence" value="ECO:0007669"/>
    <property type="project" value="InterPro"/>
</dbReference>
<dbReference type="GO" id="GO:0005739">
    <property type="term" value="C:mitochondrion"/>
    <property type="evidence" value="ECO:0007669"/>
    <property type="project" value="TreeGrafter"/>
</dbReference>
<keyword evidence="4 8" id="KW-0812">Transmembrane</keyword>
<evidence type="ECO:0000256" key="3">
    <source>
        <dbReference type="ARBA" id="ARBA00015944"/>
    </source>
</evidence>
<evidence type="ECO:0000256" key="1">
    <source>
        <dbReference type="ARBA" id="ARBA00004141"/>
    </source>
</evidence>
<dbReference type="EMBL" id="GU097654">
    <property type="protein sequence ID" value="ACY09430.1"/>
    <property type="molecule type" value="Genomic_DNA"/>
</dbReference>
<gene>
    <name evidence="11" type="primary">COX3</name>
</gene>
<dbReference type="InterPro" id="IPR024791">
    <property type="entry name" value="Cyt_c/ubiquinol_Oxase_su3"/>
</dbReference>
<keyword evidence="5" id="KW-1278">Translocase</keyword>
<evidence type="ECO:0000256" key="8">
    <source>
        <dbReference type="RuleBase" id="RU003375"/>
    </source>
</evidence>
<feature type="transmembrane region" description="Helical" evidence="9">
    <location>
        <begin position="241"/>
        <end position="260"/>
    </location>
</feature>
<evidence type="ECO:0000259" key="10">
    <source>
        <dbReference type="PROSITE" id="PS50253"/>
    </source>
</evidence>
<dbReference type="AlphaFoldDB" id="D8WHA7"/>
<name>D8WHA7_9HYME</name>
<dbReference type="PANTHER" id="PTHR11403">
    <property type="entry name" value="CYTOCHROME C OXIDASE SUBUNIT III"/>
    <property type="match status" value="1"/>
</dbReference>
<sequence>MMMKFFHVFHLVSLSPWPLLCSFSIMNLMLSLLLLLNKVNDMILYFSILILLMNLFQWWRDVIRESTFQGTHSLKVVMGLKMSMLMFILSEVMFFLSFFWSYFHMFLSPSIEIGMMWPPMMILKFNPLAVPMLNTLILLCSGMYITLCHFMLMLNNNFYSIIFLFITVILGLLFVFLQYDEYKMSFFSIKDSVCGSLFYVLTGFHGMHVIVGTLFLIIMFVRFLLKHFSCYHFIGFEFSSWYWHFVDVVWLFLYLIIYWMM</sequence>
<dbReference type="GO" id="GO:0016020">
    <property type="term" value="C:membrane"/>
    <property type="evidence" value="ECO:0007669"/>
    <property type="project" value="UniProtKB-SubCell"/>
</dbReference>
<feature type="transmembrane region" description="Helical" evidence="9">
    <location>
        <begin position="43"/>
        <end position="59"/>
    </location>
</feature>